<dbReference type="Proteomes" id="UP001732700">
    <property type="component" value="Chromosome 4C"/>
</dbReference>
<name>A0ACD5WT83_AVESA</name>
<sequence>MVLWVLLPSEKLQAAPPPAHLPAALLPSSDSPPATPSPPPYSPPAPPPAHLPAAGPSLLASVLHVPVQGALLAGPPLLAPDLPCPAARRRTSPARRRTSRALQPAAGPATRRRRTCCPPPRRLLSPLAVPVQVLLRVGLAEMSKMVWDPYHTRVFCDICMEEVNGNNRDGGCLSRKGCKNLGDKFAEKTGERLTQKQFKNKWDSLKKDYTGWMELQNATGLGWDPITKTMDADDDWWKNHIAIRPDHAKFRNGPPPNLEQQDVMFRKAHVTGQSAAIAGQEEGNGNEAPIMLDDDTSPSNNAIAKRKHVENEMGTGKRKHVGSDFFSAYNNALNTIVSRHTEGSSSSKDDQVPTMKEFLGMVRDCGVSEGTAIMYTAGKLAMNMDHREVFAAFATTAGRLDWLQRTHDEMNK</sequence>
<reference evidence="1" key="1">
    <citation type="submission" date="2021-05" db="EMBL/GenBank/DDBJ databases">
        <authorList>
            <person name="Scholz U."/>
            <person name="Mascher M."/>
            <person name="Fiebig A."/>
        </authorList>
    </citation>
    <scope>NUCLEOTIDE SEQUENCE [LARGE SCALE GENOMIC DNA]</scope>
</reference>
<evidence type="ECO:0000313" key="1">
    <source>
        <dbReference type="EnsemblPlants" id="AVESA.00010b.r2.4CG1261690.1.CDS"/>
    </source>
</evidence>
<evidence type="ECO:0000313" key="2">
    <source>
        <dbReference type="Proteomes" id="UP001732700"/>
    </source>
</evidence>
<organism evidence="1 2">
    <name type="scientific">Avena sativa</name>
    <name type="common">Oat</name>
    <dbReference type="NCBI Taxonomy" id="4498"/>
    <lineage>
        <taxon>Eukaryota</taxon>
        <taxon>Viridiplantae</taxon>
        <taxon>Streptophyta</taxon>
        <taxon>Embryophyta</taxon>
        <taxon>Tracheophyta</taxon>
        <taxon>Spermatophyta</taxon>
        <taxon>Magnoliopsida</taxon>
        <taxon>Liliopsida</taxon>
        <taxon>Poales</taxon>
        <taxon>Poaceae</taxon>
        <taxon>BOP clade</taxon>
        <taxon>Pooideae</taxon>
        <taxon>Poodae</taxon>
        <taxon>Poeae</taxon>
        <taxon>Poeae Chloroplast Group 1 (Aveneae type)</taxon>
        <taxon>Aveninae</taxon>
        <taxon>Avena</taxon>
    </lineage>
</organism>
<accession>A0ACD5WT83</accession>
<protein>
    <submittedName>
        <fullName evidence="1">Uncharacterized protein</fullName>
    </submittedName>
</protein>
<reference evidence="1" key="2">
    <citation type="submission" date="2025-09" db="UniProtKB">
        <authorList>
            <consortium name="EnsemblPlants"/>
        </authorList>
    </citation>
    <scope>IDENTIFICATION</scope>
</reference>
<keyword evidence="2" id="KW-1185">Reference proteome</keyword>
<dbReference type="EnsemblPlants" id="AVESA.00010b.r2.4CG1261690.1">
    <property type="protein sequence ID" value="AVESA.00010b.r2.4CG1261690.1.CDS"/>
    <property type="gene ID" value="AVESA.00010b.r2.4CG1261690"/>
</dbReference>
<proteinExistence type="predicted"/>